<dbReference type="SUPFAM" id="SSF56281">
    <property type="entry name" value="Metallo-hydrolase/oxidoreductase"/>
    <property type="match status" value="1"/>
</dbReference>
<feature type="domain" description="Metallo-beta-lactamase" evidence="3">
    <location>
        <begin position="14"/>
        <end position="207"/>
    </location>
</feature>
<dbReference type="Gene3D" id="3.40.50.10710">
    <property type="entry name" value="Metallo-hydrolase/oxidoreductase"/>
    <property type="match status" value="1"/>
</dbReference>
<dbReference type="InterPro" id="IPR001279">
    <property type="entry name" value="Metallo-B-lactamas"/>
</dbReference>
<evidence type="ECO:0000256" key="1">
    <source>
        <dbReference type="ARBA" id="ARBA00022839"/>
    </source>
</evidence>
<keyword evidence="1" id="KW-0540">Nuclease</keyword>
<dbReference type="Pfam" id="PF12706">
    <property type="entry name" value="Lactamase_B_2"/>
    <property type="match status" value="1"/>
</dbReference>
<dbReference type="SMART" id="SM00849">
    <property type="entry name" value="Lactamase_B"/>
    <property type="match status" value="1"/>
</dbReference>
<proteinExistence type="predicted"/>
<keyword evidence="5" id="KW-1185">Reference proteome</keyword>
<organism evidence="4 5">
    <name type="scientific">Jeotgalicoccus aerolatus</name>
    <dbReference type="NCBI Taxonomy" id="709510"/>
    <lineage>
        <taxon>Bacteria</taxon>
        <taxon>Bacillati</taxon>
        <taxon>Bacillota</taxon>
        <taxon>Bacilli</taxon>
        <taxon>Bacillales</taxon>
        <taxon>Staphylococcaceae</taxon>
        <taxon>Jeotgalicoccus</taxon>
    </lineage>
</organism>
<protein>
    <submittedName>
        <fullName evidence="4">Ribonuclease J</fullName>
        <ecNumber evidence="4">3.1.-.-</ecNumber>
    </submittedName>
</protein>
<evidence type="ECO:0000313" key="5">
    <source>
        <dbReference type="Proteomes" id="UP001519348"/>
    </source>
</evidence>
<evidence type="ECO:0000313" key="4">
    <source>
        <dbReference type="EMBL" id="MBP1952939.1"/>
    </source>
</evidence>
<dbReference type="Gene3D" id="3.60.15.10">
    <property type="entry name" value="Ribonuclease Z/Hydroxyacylglutathione hydrolase-like"/>
    <property type="match status" value="1"/>
</dbReference>
<keyword evidence="2" id="KW-0694">RNA-binding</keyword>
<accession>A0ABS4HQF7</accession>
<dbReference type="PANTHER" id="PTHR43694:SF1">
    <property type="entry name" value="RIBONUCLEASE J"/>
    <property type="match status" value="1"/>
</dbReference>
<dbReference type="PANTHER" id="PTHR43694">
    <property type="entry name" value="RIBONUCLEASE J"/>
    <property type="match status" value="1"/>
</dbReference>
<dbReference type="EMBL" id="JAGGKN010000007">
    <property type="protein sequence ID" value="MBP1952939.1"/>
    <property type="molecule type" value="Genomic_DNA"/>
</dbReference>
<dbReference type="RefSeq" id="WP_186089699.1">
    <property type="nucleotide sequence ID" value="NZ_BMCN01000002.1"/>
</dbReference>
<reference evidence="4 5" key="1">
    <citation type="submission" date="2021-03" db="EMBL/GenBank/DDBJ databases">
        <title>Genomic Encyclopedia of Type Strains, Phase IV (KMG-IV): sequencing the most valuable type-strain genomes for metagenomic binning, comparative biology and taxonomic classification.</title>
        <authorList>
            <person name="Goeker M."/>
        </authorList>
    </citation>
    <scope>NUCLEOTIDE SEQUENCE [LARGE SCALE GENOMIC DNA]</scope>
    <source>
        <strain evidence="4 5">DSM 22420</strain>
    </source>
</reference>
<sequence>MDCITFWNGLHTIGSNIFSLDNGKNRVIMDFGMPDENYDHDSGMPAAEALISAGKLPKIPYLFDTRQFTKRFPGIHDSEFQSQAVFVSHLHLDHNSGLKYLPEGTDVYMSEAAKNLYDALLMCGMEVEVAADLHGVPFNETVQVGDYSVSFIENDHDTIGSAGILIEGGNQRILHSGDVRKNGYHPGNMETFIEQAQPVDLLMIEGTSFSFLSDSSDDVQRTERDLLDDFTQLLIDEDKNIVINPYPRNIDRLTSLNRLSIKMDRPIYWDAEFSKLLKIYTDDPVHTWTDLEDTKHRVIQLHFSDIEKISGLSPGTYIHMNGEPLGDYDPRYEIMQTILQRSQFEFKDYSVSGHASKADILTIAESVNPQRVVPWHTFEPEKQGTALRKNGMTPFIPKKETPYLLSDILKP</sequence>
<keyword evidence="4" id="KW-0378">Hydrolase</keyword>
<keyword evidence="1" id="KW-0269">Exonuclease</keyword>
<dbReference type="InterPro" id="IPR042173">
    <property type="entry name" value="RNase_J_2"/>
</dbReference>
<comment type="caution">
    <text evidence="4">The sequence shown here is derived from an EMBL/GenBank/DDBJ whole genome shotgun (WGS) entry which is preliminary data.</text>
</comment>
<gene>
    <name evidence="4" type="ORF">J2Z27_002020</name>
</gene>
<dbReference type="InterPro" id="IPR036866">
    <property type="entry name" value="RibonucZ/Hydroxyglut_hydro"/>
</dbReference>
<dbReference type="EC" id="3.1.-.-" evidence="4"/>
<evidence type="ECO:0000256" key="2">
    <source>
        <dbReference type="ARBA" id="ARBA00022884"/>
    </source>
</evidence>
<dbReference type="GO" id="GO:0016787">
    <property type="term" value="F:hydrolase activity"/>
    <property type="evidence" value="ECO:0007669"/>
    <property type="project" value="UniProtKB-KW"/>
</dbReference>
<dbReference type="Proteomes" id="UP001519348">
    <property type="component" value="Unassembled WGS sequence"/>
</dbReference>
<evidence type="ECO:0000259" key="3">
    <source>
        <dbReference type="SMART" id="SM00849"/>
    </source>
</evidence>
<name>A0ABS4HQF7_9STAP</name>